<keyword evidence="2 3" id="KW-0808">Transferase</keyword>
<dbReference type="Pfam" id="PF08392">
    <property type="entry name" value="FAE1_CUT1_RppA"/>
    <property type="match status" value="1"/>
</dbReference>
<feature type="domain" description="Beta-ketoacyl-[acyl-carrier-protein] synthase III C-terminal" evidence="6">
    <location>
        <begin position="399"/>
        <end position="480"/>
    </location>
</feature>
<evidence type="ECO:0000256" key="3">
    <source>
        <dbReference type="PIRNR" id="PIRNR036417"/>
    </source>
</evidence>
<protein>
    <recommendedName>
        <fullName evidence="3">3-ketoacyl-CoA synthase</fullName>
        <ecNumber evidence="3">2.3.1.-</ecNumber>
    </recommendedName>
</protein>
<dbReference type="InterPro" id="IPR013601">
    <property type="entry name" value="FAE1_typ3_polyketide_synth"/>
</dbReference>
<keyword evidence="4" id="KW-1133">Transmembrane helix</keyword>
<keyword evidence="4" id="KW-0472">Membrane</keyword>
<organism evidence="7 8">
    <name type="scientific">Coccomyxa subellipsoidea</name>
    <dbReference type="NCBI Taxonomy" id="248742"/>
    <lineage>
        <taxon>Eukaryota</taxon>
        <taxon>Viridiplantae</taxon>
        <taxon>Chlorophyta</taxon>
        <taxon>core chlorophytes</taxon>
        <taxon>Trebouxiophyceae</taxon>
        <taxon>Trebouxiophyceae incertae sedis</taxon>
        <taxon>Coccomyxaceae</taxon>
        <taxon>Coccomyxa</taxon>
    </lineage>
</organism>
<comment type="pathway">
    <text evidence="3">Lipid metabolism; fatty acid biosynthesis.</text>
</comment>
<dbReference type="PIRSF" id="PIRSF036417">
    <property type="entry name" value="3-ktacl-CoA_syn"/>
    <property type="match status" value="1"/>
</dbReference>
<name>A0ABR2YXC3_9CHLO</name>
<dbReference type="EC" id="2.3.1.-" evidence="3"/>
<keyword evidence="8" id="KW-1185">Reference proteome</keyword>
<evidence type="ECO:0000256" key="2">
    <source>
        <dbReference type="ARBA" id="ARBA00022679"/>
    </source>
</evidence>
<evidence type="ECO:0000313" key="8">
    <source>
        <dbReference type="Proteomes" id="UP001491310"/>
    </source>
</evidence>
<reference evidence="7 8" key="1">
    <citation type="journal article" date="2024" name="Nat. Commun.">
        <title>Phylogenomics reveals the evolutionary origins of lichenization in chlorophyte algae.</title>
        <authorList>
            <person name="Puginier C."/>
            <person name="Libourel C."/>
            <person name="Otte J."/>
            <person name="Skaloud P."/>
            <person name="Haon M."/>
            <person name="Grisel S."/>
            <person name="Petersen M."/>
            <person name="Berrin J.G."/>
            <person name="Delaux P.M."/>
            <person name="Dal Grande F."/>
            <person name="Keller J."/>
        </authorList>
    </citation>
    <scope>NUCLEOTIDE SEQUENCE [LARGE SCALE GENOMIC DNA]</scope>
    <source>
        <strain evidence="7 8">SAG 216-7</strain>
    </source>
</reference>
<dbReference type="Proteomes" id="UP001491310">
    <property type="component" value="Unassembled WGS sequence"/>
</dbReference>
<dbReference type="EMBL" id="JALJOT010000003">
    <property type="protein sequence ID" value="KAK9916507.1"/>
    <property type="molecule type" value="Genomic_DNA"/>
</dbReference>
<comment type="similarity">
    <text evidence="1 3">Belongs to the thiolase-like superfamily. Chalcone/stilbene synthases family.</text>
</comment>
<evidence type="ECO:0000259" key="5">
    <source>
        <dbReference type="Pfam" id="PF08392"/>
    </source>
</evidence>
<dbReference type="InterPro" id="IPR012392">
    <property type="entry name" value="3-ktacl-CoA_syn"/>
</dbReference>
<sequence length="493" mass="54903">MLQEPVLCVRGQQPRSRGASHTFVGMAREAISPAQKLINRYVFNGAVFSGLAALALGRYAWVAANTAEYQQLLDLSKQAWTAAPSALIVLVLTAVLVVGWVTRKYVPRLARPVFLIDTYTYKPPDRMKVSRENYIRGARMRKIWGEEALQFQEKLLNSSGLGDETYFPDSIIQEPMKLTWNAALEETEMVLFETVHKLLKTTGVDAQDIDILIVVCSCFAPTPSLASMVVNHFKMRTDVLSHNLSGMGCSSGVIGIDVARNYLQALPNKRALVVAHENITNNYYPGNNRSCLVSNCLFRVGGAACLMSNRPQDRAVAKYELVHCVRSHIGADDDAFNAIRQREDEDGIRGILLQRNVVPTAALALKTNIASLAPLVLPFTELIKCVMDKDYIPNFQTAFDHFLVHTGGRAVIEEVEKKLRLNPNHVQPSKETLFRYGNTCCAAVFYVLTNMESRVGCKKGERVWMLGFGTGFKCNSAVLRALRDVKTVHESWT</sequence>
<evidence type="ECO:0000256" key="1">
    <source>
        <dbReference type="ARBA" id="ARBA00005531"/>
    </source>
</evidence>
<keyword evidence="4" id="KW-0812">Transmembrane</keyword>
<feature type="domain" description="FAE" evidence="5">
    <location>
        <begin position="109"/>
        <end position="387"/>
    </location>
</feature>
<accession>A0ABR2YXC3</accession>
<dbReference type="Gene3D" id="3.40.47.10">
    <property type="match status" value="1"/>
</dbReference>
<dbReference type="InterPro" id="IPR016039">
    <property type="entry name" value="Thiolase-like"/>
</dbReference>
<dbReference type="InterPro" id="IPR013747">
    <property type="entry name" value="ACP_syn_III_C"/>
</dbReference>
<dbReference type="SUPFAM" id="SSF53901">
    <property type="entry name" value="Thiolase-like"/>
    <property type="match status" value="2"/>
</dbReference>
<comment type="caution">
    <text evidence="7">The sequence shown here is derived from an EMBL/GenBank/DDBJ whole genome shotgun (WGS) entry which is preliminary data.</text>
</comment>
<evidence type="ECO:0000256" key="4">
    <source>
        <dbReference type="SAM" id="Phobius"/>
    </source>
</evidence>
<evidence type="ECO:0000313" key="7">
    <source>
        <dbReference type="EMBL" id="KAK9916507.1"/>
    </source>
</evidence>
<gene>
    <name evidence="7" type="ORF">WJX75_003517</name>
</gene>
<proteinExistence type="inferred from homology"/>
<keyword evidence="3" id="KW-0012">Acyltransferase</keyword>
<dbReference type="Pfam" id="PF08541">
    <property type="entry name" value="ACP_syn_III_C"/>
    <property type="match status" value="1"/>
</dbReference>
<feature type="transmembrane region" description="Helical" evidence="4">
    <location>
        <begin position="81"/>
        <end position="101"/>
    </location>
</feature>
<dbReference type="PANTHER" id="PTHR31561">
    <property type="entry name" value="3-KETOACYL-COA SYNTHASE"/>
    <property type="match status" value="1"/>
</dbReference>
<evidence type="ECO:0000259" key="6">
    <source>
        <dbReference type="Pfam" id="PF08541"/>
    </source>
</evidence>
<dbReference type="CDD" id="cd00831">
    <property type="entry name" value="CHS_like"/>
    <property type="match status" value="1"/>
</dbReference>
<feature type="transmembrane region" description="Helical" evidence="4">
    <location>
        <begin position="41"/>
        <end position="61"/>
    </location>
</feature>